<name>A0A0V1LW93_9BILA</name>
<dbReference type="AlphaFoldDB" id="A0A0V1LW93"/>
<evidence type="ECO:0000313" key="1">
    <source>
        <dbReference type="EMBL" id="KRZ63750.1"/>
    </source>
</evidence>
<dbReference type="EMBL" id="JYDO01002010">
    <property type="protein sequence ID" value="KRZ63750.1"/>
    <property type="molecule type" value="Genomic_DNA"/>
</dbReference>
<accession>A0A0V1LW93</accession>
<protein>
    <submittedName>
        <fullName evidence="1">Uncharacterized protein</fullName>
    </submittedName>
</protein>
<feature type="non-terminal residue" evidence="1">
    <location>
        <position position="1"/>
    </location>
</feature>
<comment type="caution">
    <text evidence="1">The sequence shown here is derived from an EMBL/GenBank/DDBJ whole genome shotgun (WGS) entry which is preliminary data.</text>
</comment>
<reference evidence="1 2" key="1">
    <citation type="submission" date="2015-01" db="EMBL/GenBank/DDBJ databases">
        <title>Evolution of Trichinella species and genotypes.</title>
        <authorList>
            <person name="Korhonen P.K."/>
            <person name="Edoardo P."/>
            <person name="Giuseppe L.R."/>
            <person name="Gasser R.B."/>
        </authorList>
    </citation>
    <scope>NUCLEOTIDE SEQUENCE [LARGE SCALE GENOMIC DNA]</scope>
    <source>
        <strain evidence="1">ISS1980</strain>
    </source>
</reference>
<organism evidence="1 2">
    <name type="scientific">Trichinella papuae</name>
    <dbReference type="NCBI Taxonomy" id="268474"/>
    <lineage>
        <taxon>Eukaryota</taxon>
        <taxon>Metazoa</taxon>
        <taxon>Ecdysozoa</taxon>
        <taxon>Nematoda</taxon>
        <taxon>Enoplea</taxon>
        <taxon>Dorylaimia</taxon>
        <taxon>Trichinellida</taxon>
        <taxon>Trichinellidae</taxon>
        <taxon>Trichinella</taxon>
    </lineage>
</organism>
<keyword evidence="2" id="KW-1185">Reference proteome</keyword>
<gene>
    <name evidence="1" type="ORF">T10_6058</name>
</gene>
<dbReference type="Proteomes" id="UP000054843">
    <property type="component" value="Unassembled WGS sequence"/>
</dbReference>
<sequence length="31" mass="3686">LHKRKHKARSDIRLDMFGIKFNAMSKSKLKT</sequence>
<evidence type="ECO:0000313" key="2">
    <source>
        <dbReference type="Proteomes" id="UP000054843"/>
    </source>
</evidence>
<proteinExistence type="predicted"/>